<keyword evidence="2" id="KW-1185">Reference proteome</keyword>
<dbReference type="Proteomes" id="UP001301769">
    <property type="component" value="Unassembled WGS sequence"/>
</dbReference>
<reference evidence="1" key="1">
    <citation type="journal article" date="2023" name="Mol. Phylogenet. Evol.">
        <title>Genome-scale phylogeny and comparative genomics of the fungal order Sordariales.</title>
        <authorList>
            <person name="Hensen N."/>
            <person name="Bonometti L."/>
            <person name="Westerberg I."/>
            <person name="Brannstrom I.O."/>
            <person name="Guillou S."/>
            <person name="Cros-Aarteil S."/>
            <person name="Calhoun S."/>
            <person name="Haridas S."/>
            <person name="Kuo A."/>
            <person name="Mondo S."/>
            <person name="Pangilinan J."/>
            <person name="Riley R."/>
            <person name="LaButti K."/>
            <person name="Andreopoulos B."/>
            <person name="Lipzen A."/>
            <person name="Chen C."/>
            <person name="Yan M."/>
            <person name="Daum C."/>
            <person name="Ng V."/>
            <person name="Clum A."/>
            <person name="Steindorff A."/>
            <person name="Ohm R.A."/>
            <person name="Martin F."/>
            <person name="Silar P."/>
            <person name="Natvig D.O."/>
            <person name="Lalanne C."/>
            <person name="Gautier V."/>
            <person name="Ament-Velasquez S.L."/>
            <person name="Kruys A."/>
            <person name="Hutchinson M.I."/>
            <person name="Powell A.J."/>
            <person name="Barry K."/>
            <person name="Miller A.N."/>
            <person name="Grigoriev I.V."/>
            <person name="Debuchy R."/>
            <person name="Gladieux P."/>
            <person name="Hiltunen Thoren M."/>
            <person name="Johannesson H."/>
        </authorList>
    </citation>
    <scope>NUCLEOTIDE SEQUENCE</scope>
    <source>
        <strain evidence="1">PSN293</strain>
    </source>
</reference>
<protein>
    <submittedName>
        <fullName evidence="1">Uncharacterized protein</fullName>
    </submittedName>
</protein>
<name>A0AAN6YGK5_9PEZI</name>
<gene>
    <name evidence="1" type="ORF">QBC37DRAFT_396070</name>
</gene>
<evidence type="ECO:0000313" key="1">
    <source>
        <dbReference type="EMBL" id="KAK4218083.1"/>
    </source>
</evidence>
<accession>A0AAN6YGK5</accession>
<comment type="caution">
    <text evidence="1">The sequence shown here is derived from an EMBL/GenBank/DDBJ whole genome shotgun (WGS) entry which is preliminary data.</text>
</comment>
<dbReference type="EMBL" id="MU858055">
    <property type="protein sequence ID" value="KAK4218083.1"/>
    <property type="molecule type" value="Genomic_DNA"/>
</dbReference>
<reference evidence="1" key="2">
    <citation type="submission" date="2023-05" db="EMBL/GenBank/DDBJ databases">
        <authorList>
            <consortium name="Lawrence Berkeley National Laboratory"/>
            <person name="Steindorff A."/>
            <person name="Hensen N."/>
            <person name="Bonometti L."/>
            <person name="Westerberg I."/>
            <person name="Brannstrom I.O."/>
            <person name="Guillou S."/>
            <person name="Cros-Aarteil S."/>
            <person name="Calhoun S."/>
            <person name="Haridas S."/>
            <person name="Kuo A."/>
            <person name="Mondo S."/>
            <person name="Pangilinan J."/>
            <person name="Riley R."/>
            <person name="Labutti K."/>
            <person name="Andreopoulos B."/>
            <person name="Lipzen A."/>
            <person name="Chen C."/>
            <person name="Yanf M."/>
            <person name="Daum C."/>
            <person name="Ng V."/>
            <person name="Clum A."/>
            <person name="Ohm R."/>
            <person name="Martin F."/>
            <person name="Silar P."/>
            <person name="Natvig D."/>
            <person name="Lalanne C."/>
            <person name="Gautier V."/>
            <person name="Ament-Velasquez S.L."/>
            <person name="Kruys A."/>
            <person name="Hutchinson M.I."/>
            <person name="Powell A.J."/>
            <person name="Barry K."/>
            <person name="Miller A.N."/>
            <person name="Grigoriev I.V."/>
            <person name="Debuchy R."/>
            <person name="Gladieux P."/>
            <person name="Thoren M.H."/>
            <person name="Johannesson H."/>
        </authorList>
    </citation>
    <scope>NUCLEOTIDE SEQUENCE</scope>
    <source>
        <strain evidence="1">PSN293</strain>
    </source>
</reference>
<dbReference type="AlphaFoldDB" id="A0AAN6YGK5"/>
<sequence length="138" mass="15191">MSRKKGSRPYSRTSWDYMRPWEEPAEDASARKKVWCTVETGKRKEQGLSGLCQYIDGSMGSGVQGRAKEGGMGGTGQGSTATDVRVWVRVGVGIVVLTLVRPLGLLCMRIRICVLYFLFHDNQSSWPACLGSKKCARG</sequence>
<evidence type="ECO:0000313" key="2">
    <source>
        <dbReference type="Proteomes" id="UP001301769"/>
    </source>
</evidence>
<proteinExistence type="predicted"/>
<organism evidence="1 2">
    <name type="scientific">Rhypophila decipiens</name>
    <dbReference type="NCBI Taxonomy" id="261697"/>
    <lineage>
        <taxon>Eukaryota</taxon>
        <taxon>Fungi</taxon>
        <taxon>Dikarya</taxon>
        <taxon>Ascomycota</taxon>
        <taxon>Pezizomycotina</taxon>
        <taxon>Sordariomycetes</taxon>
        <taxon>Sordariomycetidae</taxon>
        <taxon>Sordariales</taxon>
        <taxon>Naviculisporaceae</taxon>
        <taxon>Rhypophila</taxon>
    </lineage>
</organism>